<feature type="domain" description="HMG box" evidence="5">
    <location>
        <begin position="1"/>
        <end position="55"/>
    </location>
</feature>
<feature type="region of interest" description="Disordered" evidence="4">
    <location>
        <begin position="252"/>
        <end position="299"/>
    </location>
</feature>
<reference evidence="6 7" key="1">
    <citation type="submission" date="2016-07" db="EMBL/GenBank/DDBJ databases">
        <title>Pervasive Adenine N6-methylation of Active Genes in Fungi.</title>
        <authorList>
            <consortium name="DOE Joint Genome Institute"/>
            <person name="Mondo S.J."/>
            <person name="Dannebaum R.O."/>
            <person name="Kuo R.C."/>
            <person name="Labutti K."/>
            <person name="Haridas S."/>
            <person name="Kuo A."/>
            <person name="Salamov A."/>
            <person name="Ahrendt S.R."/>
            <person name="Lipzen A."/>
            <person name="Sullivan W."/>
            <person name="Andreopoulos W.B."/>
            <person name="Clum A."/>
            <person name="Lindquist E."/>
            <person name="Daum C."/>
            <person name="Ramamoorthy G.K."/>
            <person name="Gryganskyi A."/>
            <person name="Culley D."/>
            <person name="Magnuson J.K."/>
            <person name="James T.Y."/>
            <person name="O'Malley M.A."/>
            <person name="Stajich J.E."/>
            <person name="Spatafora J.W."/>
            <person name="Visel A."/>
            <person name="Grigoriev I.V."/>
        </authorList>
    </citation>
    <scope>NUCLEOTIDE SEQUENCE [LARGE SCALE GENOMIC DNA]</scope>
    <source>
        <strain evidence="6 7">NRRL 1336</strain>
    </source>
</reference>
<evidence type="ECO:0000256" key="2">
    <source>
        <dbReference type="PROSITE-ProRule" id="PRU00267"/>
    </source>
</evidence>
<dbReference type="InterPro" id="IPR050342">
    <property type="entry name" value="HMGB"/>
</dbReference>
<dbReference type="InterPro" id="IPR036910">
    <property type="entry name" value="HMG_box_dom_sf"/>
</dbReference>
<name>A0A1X2IXX6_9FUNG</name>
<dbReference type="SMART" id="SM00398">
    <property type="entry name" value="HMG"/>
    <property type="match status" value="2"/>
</dbReference>
<dbReference type="Pfam" id="PF00505">
    <property type="entry name" value="HMG_box"/>
    <property type="match status" value="2"/>
</dbReference>
<accession>A0A1X2IXX6</accession>
<keyword evidence="1 2" id="KW-0238">DNA-binding</keyword>
<feature type="region of interest" description="Disordered" evidence="4">
    <location>
        <begin position="50"/>
        <end position="166"/>
    </location>
</feature>
<dbReference type="STRING" id="90262.A0A1X2IXX6"/>
<feature type="compositionally biased region" description="Low complexity" evidence="4">
    <location>
        <begin position="93"/>
        <end position="103"/>
    </location>
</feature>
<dbReference type="GO" id="GO:0005634">
    <property type="term" value="C:nucleus"/>
    <property type="evidence" value="ECO:0007669"/>
    <property type="project" value="UniProtKB-UniRule"/>
</dbReference>
<dbReference type="AlphaFoldDB" id="A0A1X2IXX6"/>
<feature type="domain" description="HMG box" evidence="5">
    <location>
        <begin position="162"/>
        <end position="230"/>
    </location>
</feature>
<dbReference type="Proteomes" id="UP000193560">
    <property type="component" value="Unassembled WGS sequence"/>
</dbReference>
<dbReference type="EMBL" id="MCGE01000002">
    <property type="protein sequence ID" value="ORZ24189.1"/>
    <property type="molecule type" value="Genomic_DNA"/>
</dbReference>
<feature type="compositionally biased region" description="Low complexity" evidence="4">
    <location>
        <begin position="426"/>
        <end position="437"/>
    </location>
</feature>
<evidence type="ECO:0000256" key="1">
    <source>
        <dbReference type="ARBA" id="ARBA00023125"/>
    </source>
</evidence>
<gene>
    <name evidence="6" type="ORF">BCR42DRAFT_402413</name>
</gene>
<organism evidence="6 7">
    <name type="scientific">Absidia repens</name>
    <dbReference type="NCBI Taxonomy" id="90262"/>
    <lineage>
        <taxon>Eukaryota</taxon>
        <taxon>Fungi</taxon>
        <taxon>Fungi incertae sedis</taxon>
        <taxon>Mucoromycota</taxon>
        <taxon>Mucoromycotina</taxon>
        <taxon>Mucoromycetes</taxon>
        <taxon>Mucorales</taxon>
        <taxon>Cunninghamellaceae</taxon>
        <taxon>Absidia</taxon>
    </lineage>
</organism>
<evidence type="ECO:0000256" key="4">
    <source>
        <dbReference type="SAM" id="MobiDB-lite"/>
    </source>
</evidence>
<feature type="compositionally biased region" description="Polar residues" evidence="4">
    <location>
        <begin position="120"/>
        <end position="135"/>
    </location>
</feature>
<dbReference type="SUPFAM" id="SSF47095">
    <property type="entry name" value="HMG-box"/>
    <property type="match status" value="2"/>
</dbReference>
<dbReference type="PANTHER" id="PTHR48112">
    <property type="entry name" value="HIGH MOBILITY GROUP PROTEIN DSP1"/>
    <property type="match status" value="1"/>
</dbReference>
<evidence type="ECO:0000256" key="3">
    <source>
        <dbReference type="SAM" id="Coils"/>
    </source>
</evidence>
<protein>
    <recommendedName>
        <fullName evidence="5">HMG box domain-containing protein</fullName>
    </recommendedName>
</protein>
<evidence type="ECO:0000259" key="5">
    <source>
        <dbReference type="PROSITE" id="PS50118"/>
    </source>
</evidence>
<keyword evidence="7" id="KW-1185">Reference proteome</keyword>
<comment type="caution">
    <text evidence="6">The sequence shown here is derived from an EMBL/GenBank/DDBJ whole genome shotgun (WGS) entry which is preliminary data.</text>
</comment>
<feature type="coiled-coil region" evidence="3">
    <location>
        <begin position="212"/>
        <end position="249"/>
    </location>
</feature>
<dbReference type="GO" id="GO:0003677">
    <property type="term" value="F:DNA binding"/>
    <property type="evidence" value="ECO:0007669"/>
    <property type="project" value="UniProtKB-UniRule"/>
</dbReference>
<feature type="region of interest" description="Disordered" evidence="4">
    <location>
        <begin position="426"/>
        <end position="448"/>
    </location>
</feature>
<proteinExistence type="predicted"/>
<dbReference type="OrthoDB" id="1919336at2759"/>
<feature type="DNA-binding region" description="HMG box" evidence="2">
    <location>
        <begin position="162"/>
        <end position="230"/>
    </location>
</feature>
<evidence type="ECO:0000313" key="6">
    <source>
        <dbReference type="EMBL" id="ORZ24189.1"/>
    </source>
</evidence>
<dbReference type="PROSITE" id="PS50118">
    <property type="entry name" value="HMG_BOX_2"/>
    <property type="match status" value="2"/>
</dbReference>
<dbReference type="InterPro" id="IPR009071">
    <property type="entry name" value="HMG_box_dom"/>
</dbReference>
<dbReference type="Gene3D" id="1.10.30.10">
    <property type="entry name" value="High mobility group box domain"/>
    <property type="match status" value="2"/>
</dbReference>
<feature type="DNA-binding region" description="HMG box" evidence="2">
    <location>
        <begin position="1"/>
        <end position="55"/>
    </location>
</feature>
<feature type="compositionally biased region" description="Polar residues" evidence="4">
    <location>
        <begin position="260"/>
        <end position="290"/>
    </location>
</feature>
<keyword evidence="2" id="KW-0539">Nucleus</keyword>
<keyword evidence="3" id="KW-0175">Coiled coil</keyword>
<evidence type="ECO:0000313" key="7">
    <source>
        <dbReference type="Proteomes" id="UP000193560"/>
    </source>
</evidence>
<sequence>MRRKLLDQNENLTVALISKLISRSWHDLPQDTKDGYINAAAKLKQQHLEDHPNYVYSRRSRTELAQAGYRSRPSKKRKKTLEDTDQLNASGIDANNNTATNDTLGDNPNQSSDPASSSSLQNGTTSTLIATSTAKDSTKQQQRRFPDPRGRKKKKHKNPLGPKHPMSGFLFFASYARPEAVRQHPKSNVGMISKVIAEQWKKMTDEDKKPWVDKAQADKARYAKEMEDFNLAQEQKEMSERQQQQHKNEWMDHTMDGRNDSNNGYTNDASSMGQMKKSSIPSLASSTTAGSFKDEHHPSETLSLANGKEALVPNSIHDHMDYSHLHQHHTDMDQHTRQHQRSSNMHYNKHSYKPVSRLHSALASSRPASPTELDSHTIATVAQMVNPRNHSTTPIPSASTSTNGNCIVAPASTAAIPTSVRERLHLSSNSLHQHQSSTPSLTSIMHHHDNSSVGNLQQLHVPATPPSPAIDPI</sequence>